<feature type="non-terminal residue" evidence="3">
    <location>
        <position position="168"/>
    </location>
</feature>
<dbReference type="SUPFAM" id="SSF53254">
    <property type="entry name" value="Phosphoglycerate mutase-like"/>
    <property type="match status" value="1"/>
</dbReference>
<keyword evidence="2" id="KW-0732">Signal</keyword>
<dbReference type="InterPro" id="IPR013078">
    <property type="entry name" value="His_Pase_superF_clade-1"/>
</dbReference>
<protein>
    <submittedName>
        <fullName evidence="3">Uncharacterized protein</fullName>
    </submittedName>
</protein>
<evidence type="ECO:0000313" key="3">
    <source>
        <dbReference type="EMBL" id="CAH0369942.1"/>
    </source>
</evidence>
<evidence type="ECO:0000256" key="1">
    <source>
        <dbReference type="SAM" id="MobiDB-lite"/>
    </source>
</evidence>
<name>A0A8J2SML2_9STRA</name>
<dbReference type="AlphaFoldDB" id="A0A8J2SML2"/>
<feature type="chain" id="PRO_5035225842" evidence="2">
    <location>
        <begin position="17"/>
        <end position="168"/>
    </location>
</feature>
<dbReference type="InterPro" id="IPR029033">
    <property type="entry name" value="His_PPase_superfam"/>
</dbReference>
<organism evidence="3 4">
    <name type="scientific">Pelagomonas calceolata</name>
    <dbReference type="NCBI Taxonomy" id="35677"/>
    <lineage>
        <taxon>Eukaryota</taxon>
        <taxon>Sar</taxon>
        <taxon>Stramenopiles</taxon>
        <taxon>Ochrophyta</taxon>
        <taxon>Pelagophyceae</taxon>
        <taxon>Pelagomonadales</taxon>
        <taxon>Pelagomonadaceae</taxon>
        <taxon>Pelagomonas</taxon>
    </lineage>
</organism>
<feature type="signal peptide" evidence="2">
    <location>
        <begin position="1"/>
        <end position="16"/>
    </location>
</feature>
<reference evidence="3" key="1">
    <citation type="submission" date="2021-11" db="EMBL/GenBank/DDBJ databases">
        <authorList>
            <consortium name="Genoscope - CEA"/>
            <person name="William W."/>
        </authorList>
    </citation>
    <scope>NUCLEOTIDE SEQUENCE</scope>
</reference>
<proteinExistence type="predicted"/>
<dbReference type="EMBL" id="CAKKNE010000002">
    <property type="protein sequence ID" value="CAH0369942.1"/>
    <property type="molecule type" value="Genomic_DNA"/>
</dbReference>
<dbReference type="CDD" id="cd07040">
    <property type="entry name" value="HP"/>
    <property type="match status" value="1"/>
</dbReference>
<comment type="caution">
    <text evidence="3">The sequence shown here is derived from an EMBL/GenBank/DDBJ whole genome shotgun (WGS) entry which is preliminary data.</text>
</comment>
<evidence type="ECO:0000256" key="2">
    <source>
        <dbReference type="SAM" id="SignalP"/>
    </source>
</evidence>
<dbReference type="Pfam" id="PF00300">
    <property type="entry name" value="His_Phos_1"/>
    <property type="match status" value="1"/>
</dbReference>
<sequence>MAVTITLLLMRHGLSCSNVLDGCMTHIENVDQAFQPHIFDAIDRELVETPFDRAVGYGAAEIKGDDCTLVLERPDQTTAKVRLHDAYRDPKLTDCGVELSRRAGVALRRRYSKPALVMSSTLQRARETAQHVYPDAVVEEAPFLAERAPSNPEIQLDNEPRALDGASL</sequence>
<keyword evidence="4" id="KW-1185">Reference proteome</keyword>
<accession>A0A8J2SML2</accession>
<evidence type="ECO:0000313" key="4">
    <source>
        <dbReference type="Proteomes" id="UP000789595"/>
    </source>
</evidence>
<feature type="region of interest" description="Disordered" evidence="1">
    <location>
        <begin position="148"/>
        <end position="168"/>
    </location>
</feature>
<gene>
    <name evidence="3" type="ORF">PECAL_2P30880</name>
</gene>
<dbReference type="Proteomes" id="UP000789595">
    <property type="component" value="Unassembled WGS sequence"/>
</dbReference>
<dbReference type="Gene3D" id="3.40.50.1240">
    <property type="entry name" value="Phosphoglycerate mutase-like"/>
    <property type="match status" value="1"/>
</dbReference>